<keyword evidence="2" id="KW-1185">Reference proteome</keyword>
<reference evidence="1 2" key="1">
    <citation type="journal article" date="2023" name="Science">
        <title>Complex scaffold remodeling in plant triterpene biosynthesis.</title>
        <authorList>
            <person name="De La Pena R."/>
            <person name="Hodgson H."/>
            <person name="Liu J.C."/>
            <person name="Stephenson M.J."/>
            <person name="Martin A.C."/>
            <person name="Owen C."/>
            <person name="Harkess A."/>
            <person name="Leebens-Mack J."/>
            <person name="Jimenez L.E."/>
            <person name="Osbourn A."/>
            <person name="Sattely E.S."/>
        </authorList>
    </citation>
    <scope>NUCLEOTIDE SEQUENCE [LARGE SCALE GENOMIC DNA]</scope>
    <source>
        <strain evidence="2">cv. JPN11</strain>
        <tissue evidence="1">Leaf</tissue>
    </source>
</reference>
<organism evidence="1 2">
    <name type="scientific">Melia azedarach</name>
    <name type="common">Chinaberry tree</name>
    <dbReference type="NCBI Taxonomy" id="155640"/>
    <lineage>
        <taxon>Eukaryota</taxon>
        <taxon>Viridiplantae</taxon>
        <taxon>Streptophyta</taxon>
        <taxon>Embryophyta</taxon>
        <taxon>Tracheophyta</taxon>
        <taxon>Spermatophyta</taxon>
        <taxon>Magnoliopsida</taxon>
        <taxon>eudicotyledons</taxon>
        <taxon>Gunneridae</taxon>
        <taxon>Pentapetalae</taxon>
        <taxon>rosids</taxon>
        <taxon>malvids</taxon>
        <taxon>Sapindales</taxon>
        <taxon>Meliaceae</taxon>
        <taxon>Melia</taxon>
    </lineage>
</organism>
<evidence type="ECO:0000313" key="2">
    <source>
        <dbReference type="Proteomes" id="UP001164539"/>
    </source>
</evidence>
<name>A0ACC1Y068_MELAZ</name>
<comment type="caution">
    <text evidence="1">The sequence shown here is derived from an EMBL/GenBank/DDBJ whole genome shotgun (WGS) entry which is preliminary data.</text>
</comment>
<evidence type="ECO:0000313" key="1">
    <source>
        <dbReference type="EMBL" id="KAJ4716339.1"/>
    </source>
</evidence>
<dbReference type="Proteomes" id="UP001164539">
    <property type="component" value="Chromosome 6"/>
</dbReference>
<protein>
    <submittedName>
        <fullName evidence="1">Uncharacterized protein</fullName>
    </submittedName>
</protein>
<proteinExistence type="predicted"/>
<gene>
    <name evidence="1" type="ORF">OWV82_011370</name>
</gene>
<accession>A0ACC1Y068</accession>
<sequence>MQRRRTRRSPPLKASSPPLQLAFSADSLAATSTASPLRSADLKMLFTISCKSLLEQRELENSSDTEKKSEDVDVFSGETTKK</sequence>
<dbReference type="EMBL" id="CM051399">
    <property type="protein sequence ID" value="KAJ4716339.1"/>
    <property type="molecule type" value="Genomic_DNA"/>
</dbReference>